<keyword evidence="3" id="KW-1185">Reference proteome</keyword>
<evidence type="ECO:0000313" key="2">
    <source>
        <dbReference type="EMBL" id="MFC4232832.1"/>
    </source>
</evidence>
<keyword evidence="1" id="KW-0732">Signal</keyword>
<sequence>MKKFTSYLLLIVLLLAVLASNSCKQASKANNPSKQVTAVIVPDVNPSNGLNRHPSHIKYSKHAQCRMACRHIDAAEIQDILENGTINYKKSELQGEDCSKKYAVEGYSKDNQHLRIIFAPCADEVTVVTCIDIGREWACDCK</sequence>
<reference evidence="3" key="1">
    <citation type="journal article" date="2019" name="Int. J. Syst. Evol. Microbiol.">
        <title>The Global Catalogue of Microorganisms (GCM) 10K type strain sequencing project: providing services to taxonomists for standard genome sequencing and annotation.</title>
        <authorList>
            <consortium name="The Broad Institute Genomics Platform"/>
            <consortium name="The Broad Institute Genome Sequencing Center for Infectious Disease"/>
            <person name="Wu L."/>
            <person name="Ma J."/>
        </authorList>
    </citation>
    <scope>NUCLEOTIDE SEQUENCE [LARGE SCALE GENOMIC DNA]</scope>
    <source>
        <strain evidence="3">CECT 8010</strain>
    </source>
</reference>
<evidence type="ECO:0000256" key="1">
    <source>
        <dbReference type="SAM" id="SignalP"/>
    </source>
</evidence>
<comment type="caution">
    <text evidence="2">The sequence shown here is derived from an EMBL/GenBank/DDBJ whole genome shotgun (WGS) entry which is preliminary data.</text>
</comment>
<dbReference type="EMBL" id="JBHSDC010000027">
    <property type="protein sequence ID" value="MFC4232832.1"/>
    <property type="molecule type" value="Genomic_DNA"/>
</dbReference>
<accession>A0ABV8PY04</accession>
<dbReference type="InterPro" id="IPR025354">
    <property type="entry name" value="DUF4258"/>
</dbReference>
<dbReference type="Proteomes" id="UP001595906">
    <property type="component" value="Unassembled WGS sequence"/>
</dbReference>
<name>A0ABV8PY04_9BACT</name>
<proteinExistence type="predicted"/>
<feature type="signal peptide" evidence="1">
    <location>
        <begin position="1"/>
        <end position="25"/>
    </location>
</feature>
<dbReference type="Pfam" id="PF14076">
    <property type="entry name" value="DUF4258"/>
    <property type="match status" value="1"/>
</dbReference>
<dbReference type="RefSeq" id="WP_379014839.1">
    <property type="nucleotide sequence ID" value="NZ_JBHSDC010000027.1"/>
</dbReference>
<protein>
    <submittedName>
        <fullName evidence="2">DUF4258 domain-containing protein</fullName>
    </submittedName>
</protein>
<organism evidence="2 3">
    <name type="scientific">Parasediminibacterium paludis</name>
    <dbReference type="NCBI Taxonomy" id="908966"/>
    <lineage>
        <taxon>Bacteria</taxon>
        <taxon>Pseudomonadati</taxon>
        <taxon>Bacteroidota</taxon>
        <taxon>Chitinophagia</taxon>
        <taxon>Chitinophagales</taxon>
        <taxon>Chitinophagaceae</taxon>
        <taxon>Parasediminibacterium</taxon>
    </lineage>
</organism>
<gene>
    <name evidence="2" type="ORF">ACFOW1_13100</name>
</gene>
<evidence type="ECO:0000313" key="3">
    <source>
        <dbReference type="Proteomes" id="UP001595906"/>
    </source>
</evidence>
<feature type="chain" id="PRO_5046870949" evidence="1">
    <location>
        <begin position="26"/>
        <end position="142"/>
    </location>
</feature>